<proteinExistence type="predicted"/>
<accession>A0A101NZD2</accession>
<dbReference type="RefSeq" id="WP_067130070.1">
    <property type="nucleotide sequence ID" value="NZ_KQ948217.1"/>
</dbReference>
<sequence>MPVEDINTQAWNVYGQRQLARAHMAPGLVRDFQADTMTIVAPDDDSWAVADPDGTTVRAHGPRDVWAELEDVHAHWVRAGRPSAFRVDVPEDGGTQNVTCGAGPSALDWALPTLSPAPWQSA</sequence>
<evidence type="ECO:0000313" key="1">
    <source>
        <dbReference type="EMBL" id="KUN02086.1"/>
    </source>
</evidence>
<comment type="caution">
    <text evidence="1">The sequence shown here is derived from an EMBL/GenBank/DDBJ whole genome shotgun (WGS) entry which is preliminary data.</text>
</comment>
<dbReference type="EMBL" id="LMWN01000040">
    <property type="protein sequence ID" value="KUN02086.1"/>
    <property type="molecule type" value="Genomic_DNA"/>
</dbReference>
<evidence type="ECO:0000313" key="2">
    <source>
        <dbReference type="Proteomes" id="UP000053127"/>
    </source>
</evidence>
<protein>
    <submittedName>
        <fullName evidence="1">Uncharacterized protein</fullName>
    </submittedName>
</protein>
<gene>
    <name evidence="1" type="ORF">AQI95_28830</name>
</gene>
<reference evidence="1 2" key="1">
    <citation type="submission" date="2015-10" db="EMBL/GenBank/DDBJ databases">
        <title>Draft genome sequence of Streptomyces yokosukanensis DSM 40224, type strain for the species Streptomyces yokosukanensis.</title>
        <authorList>
            <person name="Ruckert C."/>
            <person name="Winkler A."/>
            <person name="Kalinowski J."/>
            <person name="Kampfer P."/>
            <person name="Glaeser S."/>
        </authorList>
    </citation>
    <scope>NUCLEOTIDE SEQUENCE [LARGE SCALE GENOMIC DNA]</scope>
    <source>
        <strain evidence="1 2">DSM 40224</strain>
    </source>
</reference>
<organism evidence="1 2">
    <name type="scientific">Streptomyces yokosukanensis</name>
    <dbReference type="NCBI Taxonomy" id="67386"/>
    <lineage>
        <taxon>Bacteria</taxon>
        <taxon>Bacillati</taxon>
        <taxon>Actinomycetota</taxon>
        <taxon>Actinomycetes</taxon>
        <taxon>Kitasatosporales</taxon>
        <taxon>Streptomycetaceae</taxon>
        <taxon>Streptomyces</taxon>
    </lineage>
</organism>
<name>A0A101NZD2_9ACTN</name>
<dbReference type="Proteomes" id="UP000053127">
    <property type="component" value="Unassembled WGS sequence"/>
</dbReference>
<dbReference type="AlphaFoldDB" id="A0A101NZD2"/>
<keyword evidence="2" id="KW-1185">Reference proteome</keyword>
<dbReference type="OrthoDB" id="4290053at2"/>
<dbReference type="STRING" id="67386.AQI95_28830"/>